<dbReference type="EMBL" id="HBHR01009329">
    <property type="protein sequence ID" value="CAD9861968.1"/>
    <property type="molecule type" value="Transcribed_RNA"/>
</dbReference>
<organism evidence="4">
    <name type="scientific">Fibrocapsa japonica</name>
    <dbReference type="NCBI Taxonomy" id="94617"/>
    <lineage>
        <taxon>Eukaryota</taxon>
        <taxon>Sar</taxon>
        <taxon>Stramenopiles</taxon>
        <taxon>Ochrophyta</taxon>
        <taxon>Raphidophyceae</taxon>
        <taxon>Chattonellales</taxon>
        <taxon>Chattonellaceae</taxon>
        <taxon>Fibrocapsa</taxon>
    </lineage>
</organism>
<dbReference type="Gene3D" id="3.40.50.2300">
    <property type="match status" value="1"/>
</dbReference>
<feature type="region of interest" description="Disordered" evidence="2">
    <location>
        <begin position="193"/>
        <end position="257"/>
    </location>
</feature>
<dbReference type="GO" id="GO:0000160">
    <property type="term" value="P:phosphorelay signal transduction system"/>
    <property type="evidence" value="ECO:0007669"/>
    <property type="project" value="InterPro"/>
</dbReference>
<dbReference type="PROSITE" id="PS50110">
    <property type="entry name" value="RESPONSE_REGULATORY"/>
    <property type="match status" value="1"/>
</dbReference>
<feature type="domain" description="Response regulatory" evidence="3">
    <location>
        <begin position="59"/>
        <end position="190"/>
    </location>
</feature>
<evidence type="ECO:0000256" key="1">
    <source>
        <dbReference type="PROSITE-ProRule" id="PRU00169"/>
    </source>
</evidence>
<dbReference type="InterPro" id="IPR001789">
    <property type="entry name" value="Sig_transdc_resp-reg_receiver"/>
</dbReference>
<accession>A0A7S2UXA4</accession>
<proteinExistence type="predicted"/>
<dbReference type="AlphaFoldDB" id="A0A7S2UXA4"/>
<dbReference type="InterPro" id="IPR011006">
    <property type="entry name" value="CheY-like_superfamily"/>
</dbReference>
<reference evidence="4" key="1">
    <citation type="submission" date="2021-01" db="EMBL/GenBank/DDBJ databases">
        <authorList>
            <person name="Corre E."/>
            <person name="Pelletier E."/>
            <person name="Niang G."/>
            <person name="Scheremetjew M."/>
            <person name="Finn R."/>
            <person name="Kale V."/>
            <person name="Holt S."/>
            <person name="Cochrane G."/>
            <person name="Meng A."/>
            <person name="Brown T."/>
            <person name="Cohen L."/>
        </authorList>
    </citation>
    <scope>NUCLEOTIDE SEQUENCE</scope>
    <source>
        <strain evidence="4">CCMP1661</strain>
    </source>
</reference>
<sequence length="257" mass="26844">MKVQCHPLLGSRRVRVPVIWGPQVLRLGPLVVVVAAATQGQGQGQGQGLPPLLLRVGAPGSWTSQSLQTSRGLELLMGQWSVQGQGQGQVAVQVAVCGTGEECVSLASKLHPRLLAVLVNPSLPGGMDGLEAISQIRRMEAALFLRPTAVATLGTARATGAGGCHKAGADAVLSRPLRANDLRQVLEAATSAAEKRSAGACGDAHHPPSTKKRAGPGEDKRNAQSHFGSLEKFSFSPESTDPEGQPAPVEKRQRAIY</sequence>
<name>A0A7S2UXA4_9STRA</name>
<gene>
    <name evidence="4" type="ORF">FJAP1339_LOCUS4493</name>
</gene>
<evidence type="ECO:0000313" key="4">
    <source>
        <dbReference type="EMBL" id="CAD9861968.1"/>
    </source>
</evidence>
<evidence type="ECO:0000259" key="3">
    <source>
        <dbReference type="PROSITE" id="PS50110"/>
    </source>
</evidence>
<dbReference type="SUPFAM" id="SSF52172">
    <property type="entry name" value="CheY-like"/>
    <property type="match status" value="1"/>
</dbReference>
<comment type="caution">
    <text evidence="1">Lacks conserved residue(s) required for the propagation of feature annotation.</text>
</comment>
<evidence type="ECO:0000256" key="2">
    <source>
        <dbReference type="SAM" id="MobiDB-lite"/>
    </source>
</evidence>
<protein>
    <recommendedName>
        <fullName evidence="3">Response regulatory domain-containing protein</fullName>
    </recommendedName>
</protein>